<gene>
    <name evidence="1" type="ORF">ASCRUDRAFT_141765</name>
    <name evidence="2" type="ORF">ASCRUDRAFT_7659</name>
</gene>
<protein>
    <recommendedName>
        <fullName evidence="4">L domain-like protein</fullName>
    </recommendedName>
</protein>
<dbReference type="EMBL" id="KV454479">
    <property type="protein sequence ID" value="ODV61425.1"/>
    <property type="molecule type" value="Genomic_DNA"/>
</dbReference>
<dbReference type="GeneID" id="30967170"/>
<dbReference type="RefSeq" id="XP_020047732.1">
    <property type="nucleotide sequence ID" value="XM_020193534.1"/>
</dbReference>
<dbReference type="InterPro" id="IPR032675">
    <property type="entry name" value="LRR_dom_sf"/>
</dbReference>
<dbReference type="PROSITE" id="PS51450">
    <property type="entry name" value="LRR"/>
    <property type="match status" value="2"/>
</dbReference>
<dbReference type="EMBL" id="KV454479">
    <property type="protein sequence ID" value="ODV61380.1"/>
    <property type="molecule type" value="Genomic_DNA"/>
</dbReference>
<dbReference type="RefSeq" id="XP_020047687.1">
    <property type="nucleotide sequence ID" value="XM_020189180.1"/>
</dbReference>
<dbReference type="GeneID" id="30962816"/>
<evidence type="ECO:0008006" key="4">
    <source>
        <dbReference type="Google" id="ProtNLM"/>
    </source>
</evidence>
<reference evidence="3" key="2">
    <citation type="submission" date="2016-05" db="EMBL/GenBank/DDBJ databases">
        <title>Comparative genomics of biotechnologically important yeasts.</title>
        <authorList>
            <consortium name="DOE Joint Genome Institute"/>
            <person name="Riley R."/>
            <person name="Haridas S."/>
            <person name="Wolfe K.H."/>
            <person name="Lopes M.R."/>
            <person name="Hittinger C.T."/>
            <person name="Goker M."/>
            <person name="Salamov A."/>
            <person name="Wisecaver J."/>
            <person name="Long T.M."/>
            <person name="Aerts A.L."/>
            <person name="Barry K."/>
            <person name="Choi C."/>
            <person name="Clum A."/>
            <person name="Coughlan A.Y."/>
            <person name="Deshpande S."/>
            <person name="Douglass A.P."/>
            <person name="Hanson S.J."/>
            <person name="Klenk H.-P."/>
            <person name="Labutti K."/>
            <person name="Lapidus A."/>
            <person name="Lindquist E."/>
            <person name="Lipzen A."/>
            <person name="Meier-Kolthoff J.P."/>
            <person name="Ohm R.A."/>
            <person name="Otillar R.P."/>
            <person name="Pangilinan J."/>
            <person name="Peng Y."/>
            <person name="Rokas A."/>
            <person name="Rosa C.A."/>
            <person name="Scheuner C."/>
            <person name="Sibirny A.A."/>
            <person name="Slot J.C."/>
            <person name="Stielow J.B."/>
            <person name="Sun H."/>
            <person name="Kurtzman C.P."/>
            <person name="Blackwell M."/>
            <person name="Grigoriev I.V."/>
            <person name="Jeffries T.W."/>
        </authorList>
    </citation>
    <scope>NUCLEOTIDE SEQUENCE [LARGE SCALE GENOMIC DNA]</scope>
    <source>
        <strain evidence="3">DSM 1968</strain>
    </source>
</reference>
<dbReference type="InterPro" id="IPR001611">
    <property type="entry name" value="Leu-rich_rpt"/>
</dbReference>
<reference evidence="2" key="1">
    <citation type="journal article" date="2016" name="Proc. Natl. Acad. Sci. U.S.A.">
        <title>Comparative genomics of biotechnologically important yeasts.</title>
        <authorList>
            <person name="Riley R."/>
            <person name="Haridas S."/>
            <person name="Wolfe K.H."/>
            <person name="Lopes M.R."/>
            <person name="Hittinger C.T."/>
            <person name="Goeker M."/>
            <person name="Salamov A.A."/>
            <person name="Wisecaver J.H."/>
            <person name="Long T.M."/>
            <person name="Calvey C.H."/>
            <person name="Aerts A.L."/>
            <person name="Barry K.W."/>
            <person name="Choi C."/>
            <person name="Clum A."/>
            <person name="Coughlan A.Y."/>
            <person name="Deshpande S."/>
            <person name="Douglass A.P."/>
            <person name="Hanson S.J."/>
            <person name="Klenk H.-P."/>
            <person name="LaButti K.M."/>
            <person name="Lapidus A."/>
            <person name="Lindquist E.A."/>
            <person name="Lipzen A.M."/>
            <person name="Meier-Kolthoff J.P."/>
            <person name="Ohm R.A."/>
            <person name="Otillar R.P."/>
            <person name="Pangilinan J.L."/>
            <person name="Peng Y."/>
            <person name="Rokas A."/>
            <person name="Rosa C.A."/>
            <person name="Scheuner C."/>
            <person name="Sibirny A.A."/>
            <person name="Slot J.C."/>
            <person name="Stielow J.B."/>
            <person name="Sun H."/>
            <person name="Kurtzman C.P."/>
            <person name="Blackwell M."/>
            <person name="Grigoriev I.V."/>
            <person name="Jeffries T.W."/>
        </authorList>
    </citation>
    <scope>NUCLEOTIDE SEQUENCE</scope>
    <source>
        <strain evidence="2">DSM 1968</strain>
    </source>
</reference>
<accession>A0A1D2VIH5</accession>
<sequence>MHLILQFNDALLFRNHLRWFTKHLTVNTTLVSNGVKENKFRLSTIFKCLQQMMVLVLFIAESIYKFSIGEFDITDTMNYYNWLFPFDGSKWEISLALMKKVFPYKDNYYKLFKFDKIKSKAIWSSSTYNLQHFNIPKQFGRSILLNLKHPCLSGLNIGSITQLITQLPLLINLNSLDLSKNLLFRLEESPKLYKLLNLNLSNNQFDNIPNLEPLLNLSNNGLSDVEKLEQFPLSNQLIFGKGANENISNIGMAEGLRILHFFTKNADSIRCLERLPILQSMKLQLEISNAVV</sequence>
<dbReference type="Gene3D" id="3.80.10.10">
    <property type="entry name" value="Ribonuclease Inhibitor"/>
    <property type="match status" value="1"/>
</dbReference>
<keyword evidence="3" id="KW-1185">Reference proteome</keyword>
<dbReference type="AlphaFoldDB" id="A0A1D2VIH5"/>
<dbReference type="Proteomes" id="UP000095038">
    <property type="component" value="Unassembled WGS sequence"/>
</dbReference>
<name>A0A1D2VIH5_9ASCO</name>
<evidence type="ECO:0000313" key="2">
    <source>
        <dbReference type="EMBL" id="ODV61425.1"/>
    </source>
</evidence>
<evidence type="ECO:0000313" key="3">
    <source>
        <dbReference type="Proteomes" id="UP000095038"/>
    </source>
</evidence>
<dbReference type="SUPFAM" id="SSF52058">
    <property type="entry name" value="L domain-like"/>
    <property type="match status" value="1"/>
</dbReference>
<evidence type="ECO:0000313" key="1">
    <source>
        <dbReference type="EMBL" id="ODV61380.1"/>
    </source>
</evidence>
<proteinExistence type="predicted"/>
<organism evidence="2 3">
    <name type="scientific">Ascoidea rubescens DSM 1968</name>
    <dbReference type="NCBI Taxonomy" id="1344418"/>
    <lineage>
        <taxon>Eukaryota</taxon>
        <taxon>Fungi</taxon>
        <taxon>Dikarya</taxon>
        <taxon>Ascomycota</taxon>
        <taxon>Saccharomycotina</taxon>
        <taxon>Saccharomycetes</taxon>
        <taxon>Ascoideaceae</taxon>
        <taxon>Ascoidea</taxon>
    </lineage>
</organism>